<evidence type="ECO:0000256" key="2">
    <source>
        <dbReference type="ARBA" id="ARBA00023015"/>
    </source>
</evidence>
<dbReference type="GO" id="GO:0000160">
    <property type="term" value="P:phosphorelay signal transduction system"/>
    <property type="evidence" value="ECO:0007669"/>
    <property type="project" value="InterPro"/>
</dbReference>
<dbReference type="OrthoDB" id="9808843at2"/>
<dbReference type="InterPro" id="IPR001789">
    <property type="entry name" value="Sig_transdc_resp-reg_receiver"/>
</dbReference>
<dbReference type="InterPro" id="IPR016032">
    <property type="entry name" value="Sig_transdc_resp-reg_C-effctor"/>
</dbReference>
<dbReference type="PANTHER" id="PTHR43214:SF24">
    <property type="entry name" value="TRANSCRIPTIONAL REGULATORY PROTEIN NARL-RELATED"/>
    <property type="match status" value="1"/>
</dbReference>
<evidence type="ECO:0000259" key="6">
    <source>
        <dbReference type="PROSITE" id="PS50043"/>
    </source>
</evidence>
<dbReference type="PROSITE" id="PS50043">
    <property type="entry name" value="HTH_LUXR_2"/>
    <property type="match status" value="1"/>
</dbReference>
<evidence type="ECO:0000256" key="3">
    <source>
        <dbReference type="ARBA" id="ARBA00023125"/>
    </source>
</evidence>
<keyword evidence="1 5" id="KW-0597">Phosphoprotein</keyword>
<dbReference type="GO" id="GO:0006355">
    <property type="term" value="P:regulation of DNA-templated transcription"/>
    <property type="evidence" value="ECO:0007669"/>
    <property type="project" value="InterPro"/>
</dbReference>
<keyword evidence="4" id="KW-0804">Transcription</keyword>
<name>A0A0W8IAW3_9MICO</name>
<dbReference type="PROSITE" id="PS50110">
    <property type="entry name" value="RESPONSE_REGULATORY"/>
    <property type="match status" value="1"/>
</dbReference>
<feature type="modified residue" description="4-aspartylphosphate" evidence="5">
    <location>
        <position position="55"/>
    </location>
</feature>
<dbReference type="GO" id="GO:0003677">
    <property type="term" value="F:DNA binding"/>
    <property type="evidence" value="ECO:0007669"/>
    <property type="project" value="UniProtKB-KW"/>
</dbReference>
<dbReference type="InterPro" id="IPR011006">
    <property type="entry name" value="CheY-like_superfamily"/>
</dbReference>
<keyword evidence="3" id="KW-0238">DNA-binding</keyword>
<dbReference type="AlphaFoldDB" id="A0A0W8IAW3"/>
<gene>
    <name evidence="8" type="ORF">AVL62_15045</name>
</gene>
<organism evidence="8 9">
    <name type="scientific">Serinicoccus chungangensis</name>
    <dbReference type="NCBI Taxonomy" id="767452"/>
    <lineage>
        <taxon>Bacteria</taxon>
        <taxon>Bacillati</taxon>
        <taxon>Actinomycetota</taxon>
        <taxon>Actinomycetes</taxon>
        <taxon>Micrococcales</taxon>
        <taxon>Ornithinimicrobiaceae</taxon>
        <taxon>Serinicoccus</taxon>
    </lineage>
</organism>
<protein>
    <submittedName>
        <fullName evidence="8">LuxR family transcriptional regulator</fullName>
    </submittedName>
</protein>
<comment type="caution">
    <text evidence="8">The sequence shown here is derived from an EMBL/GenBank/DDBJ whole genome shotgun (WGS) entry which is preliminary data.</text>
</comment>
<feature type="domain" description="Response regulatory" evidence="7">
    <location>
        <begin position="4"/>
        <end position="124"/>
    </location>
</feature>
<reference evidence="8 9" key="1">
    <citation type="submission" date="2015-12" db="EMBL/GenBank/DDBJ databases">
        <title>Serinicoccus chungangenesis strain CD08_5 genome sequencing and assembly.</title>
        <authorList>
            <person name="Chander A.M."/>
            <person name="Kaur G."/>
            <person name="Nair G.R."/>
            <person name="Dhawan D.K."/>
            <person name="Kochhar R.K."/>
            <person name="Mayilraj S."/>
            <person name="Bhadada S.K."/>
        </authorList>
    </citation>
    <scope>NUCLEOTIDE SEQUENCE [LARGE SCALE GENOMIC DNA]</scope>
    <source>
        <strain evidence="8 9">CD08_5</strain>
    </source>
</reference>
<dbReference type="InterPro" id="IPR039420">
    <property type="entry name" value="WalR-like"/>
</dbReference>
<dbReference type="CDD" id="cd17535">
    <property type="entry name" value="REC_NarL-like"/>
    <property type="match status" value="1"/>
</dbReference>
<dbReference type="InterPro" id="IPR000792">
    <property type="entry name" value="Tscrpt_reg_LuxR_C"/>
</dbReference>
<proteinExistence type="predicted"/>
<dbReference type="PRINTS" id="PR00038">
    <property type="entry name" value="HTHLUXR"/>
</dbReference>
<evidence type="ECO:0000313" key="8">
    <source>
        <dbReference type="EMBL" id="KUG57108.1"/>
    </source>
</evidence>
<dbReference type="SUPFAM" id="SSF46894">
    <property type="entry name" value="C-terminal effector domain of the bipartite response regulators"/>
    <property type="match status" value="1"/>
</dbReference>
<dbReference type="SUPFAM" id="SSF52172">
    <property type="entry name" value="CheY-like"/>
    <property type="match status" value="1"/>
</dbReference>
<dbReference type="Proteomes" id="UP000054837">
    <property type="component" value="Unassembled WGS sequence"/>
</dbReference>
<dbReference type="Gene3D" id="3.40.50.2300">
    <property type="match status" value="1"/>
</dbReference>
<evidence type="ECO:0000259" key="7">
    <source>
        <dbReference type="PROSITE" id="PS50110"/>
    </source>
</evidence>
<dbReference type="CDD" id="cd06170">
    <property type="entry name" value="LuxR_C_like"/>
    <property type="match status" value="1"/>
</dbReference>
<accession>A0A0W8IAW3</accession>
<evidence type="ECO:0000256" key="4">
    <source>
        <dbReference type="ARBA" id="ARBA00023163"/>
    </source>
</evidence>
<dbReference type="PANTHER" id="PTHR43214">
    <property type="entry name" value="TWO-COMPONENT RESPONSE REGULATOR"/>
    <property type="match status" value="1"/>
</dbReference>
<sequence length="221" mass="23677">MSITVVIADDQQEVREGLEMLLGVHGDIEVVGLAADGDEAVALTEQTSPDVVVMDIRMPGTDGIEATRRIVQECPEKGAVTTVLMLTTFDHDDALYGALRAGASGYMLKDAAPSRLPDAIRQVAAGESWIDPSVAGKVIETLRDTAPRDARGLPDLDLLSPRELEVLKLMGDAPSNTDLARQLYVSEATIKTHISRLLMKTGSSERAQLVALAYKTGLVQP</sequence>
<keyword evidence="9" id="KW-1185">Reference proteome</keyword>
<keyword evidence="2" id="KW-0805">Transcription regulation</keyword>
<dbReference type="InterPro" id="IPR058245">
    <property type="entry name" value="NreC/VraR/RcsB-like_REC"/>
</dbReference>
<dbReference type="Pfam" id="PF00196">
    <property type="entry name" value="GerE"/>
    <property type="match status" value="1"/>
</dbReference>
<dbReference type="SMART" id="SM00448">
    <property type="entry name" value="REC"/>
    <property type="match status" value="1"/>
</dbReference>
<dbReference type="STRING" id="767452.AVL62_15045"/>
<dbReference type="EMBL" id="LQBL01000008">
    <property type="protein sequence ID" value="KUG57108.1"/>
    <property type="molecule type" value="Genomic_DNA"/>
</dbReference>
<dbReference type="SMART" id="SM00421">
    <property type="entry name" value="HTH_LUXR"/>
    <property type="match status" value="1"/>
</dbReference>
<evidence type="ECO:0000313" key="9">
    <source>
        <dbReference type="Proteomes" id="UP000054837"/>
    </source>
</evidence>
<evidence type="ECO:0000256" key="1">
    <source>
        <dbReference type="ARBA" id="ARBA00022553"/>
    </source>
</evidence>
<feature type="domain" description="HTH luxR-type" evidence="6">
    <location>
        <begin position="152"/>
        <end position="217"/>
    </location>
</feature>
<evidence type="ECO:0000256" key="5">
    <source>
        <dbReference type="PROSITE-ProRule" id="PRU00169"/>
    </source>
</evidence>
<dbReference type="Pfam" id="PF00072">
    <property type="entry name" value="Response_reg"/>
    <property type="match status" value="1"/>
</dbReference>